<gene>
    <name evidence="5" type="ORF">FMOSSE_LOCUS290</name>
</gene>
<feature type="domain" description="3CxxC-type" evidence="4">
    <location>
        <begin position="89"/>
        <end position="149"/>
    </location>
</feature>
<protein>
    <submittedName>
        <fullName evidence="5">8678_t:CDS:1</fullName>
    </submittedName>
</protein>
<comment type="caution">
    <text evidence="5">The sequence shown here is derived from an EMBL/GenBank/DDBJ whole genome shotgun (WGS) entry which is preliminary data.</text>
</comment>
<evidence type="ECO:0000256" key="1">
    <source>
        <dbReference type="ARBA" id="ARBA00022723"/>
    </source>
</evidence>
<keyword evidence="2" id="KW-0863">Zinc-finger</keyword>
<evidence type="ECO:0000313" key="5">
    <source>
        <dbReference type="EMBL" id="CAG8435664.1"/>
    </source>
</evidence>
<keyword evidence="1" id="KW-0479">Metal-binding</keyword>
<name>A0A9N8UXR5_FUNMO</name>
<dbReference type="EMBL" id="CAJVPP010000026">
    <property type="protein sequence ID" value="CAG8435664.1"/>
    <property type="molecule type" value="Genomic_DNA"/>
</dbReference>
<keyword evidence="6" id="KW-1185">Reference proteome</keyword>
<accession>A0A9N8UXR5</accession>
<sequence>MVNPKKKDCKRVLAKWTCSSDSCQNEWTGSTWILIGKNQEGTSEDLVKGDYIEQKCRTCDNKYNELTSYGPYFFERLIYEDEEKKKWYRVFGEWDCNRDTCTKKWTSSYTWVLLQKYLDGVLASDLNRGDYFMQYCKDCNNVNNKLNEVNSDIKTESGIVTFFDNNCGQFKVIETTLTKLYTSVGRAESS</sequence>
<feature type="domain" description="3CxxC-type" evidence="4">
    <location>
        <begin position="12"/>
        <end position="63"/>
    </location>
</feature>
<reference evidence="5" key="1">
    <citation type="submission" date="2021-06" db="EMBL/GenBank/DDBJ databases">
        <authorList>
            <person name="Kallberg Y."/>
            <person name="Tangrot J."/>
            <person name="Rosling A."/>
        </authorList>
    </citation>
    <scope>NUCLEOTIDE SEQUENCE</scope>
    <source>
        <strain evidence="5">87-6 pot B 2015</strain>
    </source>
</reference>
<dbReference type="Pfam" id="PF13695">
    <property type="entry name" value="Zn_ribbon_3CxxC"/>
    <property type="match status" value="2"/>
</dbReference>
<evidence type="ECO:0000256" key="2">
    <source>
        <dbReference type="ARBA" id="ARBA00022771"/>
    </source>
</evidence>
<keyword evidence="3" id="KW-0862">Zinc</keyword>
<evidence type="ECO:0000313" key="6">
    <source>
        <dbReference type="Proteomes" id="UP000789375"/>
    </source>
</evidence>
<dbReference type="Proteomes" id="UP000789375">
    <property type="component" value="Unassembled WGS sequence"/>
</dbReference>
<evidence type="ECO:0000256" key="3">
    <source>
        <dbReference type="ARBA" id="ARBA00022833"/>
    </source>
</evidence>
<evidence type="ECO:0000259" key="4">
    <source>
        <dbReference type="Pfam" id="PF13695"/>
    </source>
</evidence>
<dbReference type="GO" id="GO:0008270">
    <property type="term" value="F:zinc ion binding"/>
    <property type="evidence" value="ECO:0007669"/>
    <property type="project" value="UniProtKB-KW"/>
</dbReference>
<dbReference type="AlphaFoldDB" id="A0A9N8UXR5"/>
<dbReference type="InterPro" id="IPR027377">
    <property type="entry name" value="ZAR1/RTP1-5-like_Znf-3CxxC"/>
</dbReference>
<organism evidence="5 6">
    <name type="scientific">Funneliformis mosseae</name>
    <name type="common">Endomycorrhizal fungus</name>
    <name type="synonym">Glomus mosseae</name>
    <dbReference type="NCBI Taxonomy" id="27381"/>
    <lineage>
        <taxon>Eukaryota</taxon>
        <taxon>Fungi</taxon>
        <taxon>Fungi incertae sedis</taxon>
        <taxon>Mucoromycota</taxon>
        <taxon>Glomeromycotina</taxon>
        <taxon>Glomeromycetes</taxon>
        <taxon>Glomerales</taxon>
        <taxon>Glomeraceae</taxon>
        <taxon>Funneliformis</taxon>
    </lineage>
</organism>
<proteinExistence type="predicted"/>